<name>A0A5B0G726_9BURK</name>
<protein>
    <submittedName>
        <fullName evidence="1">YkgJ family cysteine cluster protein</fullName>
    </submittedName>
</protein>
<dbReference type="Pfam" id="PF03692">
    <property type="entry name" value="CxxCxxCC"/>
    <property type="match status" value="1"/>
</dbReference>
<proteinExistence type="predicted"/>
<evidence type="ECO:0000313" key="2">
    <source>
        <dbReference type="Proteomes" id="UP000325273"/>
    </source>
</evidence>
<keyword evidence="2" id="KW-1185">Reference proteome</keyword>
<dbReference type="PANTHER" id="PTHR35866">
    <property type="entry name" value="PUTATIVE-RELATED"/>
    <property type="match status" value="1"/>
</dbReference>
<sequence length="157" mass="17911">MYSAIAWNAFKEANVNPPEFVCNGCGKCCTGGTDDLGVLLLPDDISRIADYLNLNPDEFVEKCCDSRPLPVSSKLEMRKLRMEGGRCIFLRTDNLCAIHDVKPLQCETGPFGMFWDGELRYECMRQISKESIQRAKAETVREFSIHFSRFRANQKPF</sequence>
<evidence type="ECO:0000313" key="1">
    <source>
        <dbReference type="EMBL" id="KAA0999343.1"/>
    </source>
</evidence>
<dbReference type="AlphaFoldDB" id="A0A5B0G726"/>
<organism evidence="1 2">
    <name type="scientific">Paraburkholderia panacisoli</name>
    <dbReference type="NCBI Taxonomy" id="2603818"/>
    <lineage>
        <taxon>Bacteria</taxon>
        <taxon>Pseudomonadati</taxon>
        <taxon>Pseudomonadota</taxon>
        <taxon>Betaproteobacteria</taxon>
        <taxon>Burkholderiales</taxon>
        <taxon>Burkholderiaceae</taxon>
        <taxon>Paraburkholderia</taxon>
    </lineage>
</organism>
<accession>A0A5B0G726</accession>
<dbReference type="Proteomes" id="UP000325273">
    <property type="component" value="Unassembled WGS sequence"/>
</dbReference>
<reference evidence="1 2" key="1">
    <citation type="submission" date="2019-08" db="EMBL/GenBank/DDBJ databases">
        <title>Paraburkholderia sp. DCY113.</title>
        <authorList>
            <person name="Kang J."/>
        </authorList>
    </citation>
    <scope>NUCLEOTIDE SEQUENCE [LARGE SCALE GENOMIC DNA]</scope>
    <source>
        <strain evidence="1 2">DCY113</strain>
    </source>
</reference>
<dbReference type="PANTHER" id="PTHR35866:SF1">
    <property type="entry name" value="YKGJ FAMILY CYSTEINE CLUSTER PROTEIN"/>
    <property type="match status" value="1"/>
</dbReference>
<dbReference type="EMBL" id="VTUZ01000049">
    <property type="protein sequence ID" value="KAA0999343.1"/>
    <property type="molecule type" value="Genomic_DNA"/>
</dbReference>
<dbReference type="InterPro" id="IPR005358">
    <property type="entry name" value="Puta_zinc/iron-chelating_dom"/>
</dbReference>
<gene>
    <name evidence="1" type="ORF">FVF58_42005</name>
</gene>
<comment type="caution">
    <text evidence="1">The sequence shown here is derived from an EMBL/GenBank/DDBJ whole genome shotgun (WGS) entry which is preliminary data.</text>
</comment>